<evidence type="ECO:0000256" key="1">
    <source>
        <dbReference type="SAM" id="MobiDB-lite"/>
    </source>
</evidence>
<keyword evidence="4" id="KW-1185">Reference proteome</keyword>
<organism evidence="3 4">
    <name type="scientific">Colletotrichum kahawae</name>
    <name type="common">Coffee berry disease fungus</name>
    <dbReference type="NCBI Taxonomy" id="34407"/>
    <lineage>
        <taxon>Eukaryota</taxon>
        <taxon>Fungi</taxon>
        <taxon>Dikarya</taxon>
        <taxon>Ascomycota</taxon>
        <taxon>Pezizomycotina</taxon>
        <taxon>Sordariomycetes</taxon>
        <taxon>Hypocreomycetidae</taxon>
        <taxon>Glomerellales</taxon>
        <taxon>Glomerellaceae</taxon>
        <taxon>Colletotrichum</taxon>
        <taxon>Colletotrichum gloeosporioides species complex</taxon>
    </lineage>
</organism>
<feature type="region of interest" description="Disordered" evidence="1">
    <location>
        <begin position="54"/>
        <end position="118"/>
    </location>
</feature>
<name>A0AAD9YLZ6_COLKA</name>
<evidence type="ECO:0000313" key="4">
    <source>
        <dbReference type="Proteomes" id="UP001281614"/>
    </source>
</evidence>
<proteinExistence type="predicted"/>
<evidence type="ECO:0000256" key="2">
    <source>
        <dbReference type="SAM" id="Phobius"/>
    </source>
</evidence>
<keyword evidence="2" id="KW-0812">Transmembrane</keyword>
<dbReference type="AlphaFoldDB" id="A0AAD9YLZ6"/>
<reference evidence="3" key="1">
    <citation type="submission" date="2023-02" db="EMBL/GenBank/DDBJ databases">
        <title>Colletotrichum kahawae CIFC_Que2 genome sequencing and assembly.</title>
        <authorList>
            <person name="Baroncelli R."/>
        </authorList>
    </citation>
    <scope>NUCLEOTIDE SEQUENCE</scope>
    <source>
        <strain evidence="3">CIFC_Que2</strain>
    </source>
</reference>
<protein>
    <submittedName>
        <fullName evidence="3">Uncharacterized protein</fullName>
    </submittedName>
</protein>
<accession>A0AAD9YLZ6</accession>
<keyword evidence="2" id="KW-1133">Transmembrane helix</keyword>
<evidence type="ECO:0000313" key="3">
    <source>
        <dbReference type="EMBL" id="KAK2769800.1"/>
    </source>
</evidence>
<dbReference type="Proteomes" id="UP001281614">
    <property type="component" value="Unassembled WGS sequence"/>
</dbReference>
<feature type="transmembrane region" description="Helical" evidence="2">
    <location>
        <begin position="31"/>
        <end position="51"/>
    </location>
</feature>
<feature type="compositionally biased region" description="Basic and acidic residues" evidence="1">
    <location>
        <begin position="8"/>
        <end position="18"/>
    </location>
</feature>
<gene>
    <name evidence="3" type="ORF">CKAH01_14995</name>
</gene>
<dbReference type="EMBL" id="VYYT01000105">
    <property type="protein sequence ID" value="KAK2769800.1"/>
    <property type="molecule type" value="Genomic_DNA"/>
</dbReference>
<feature type="region of interest" description="Disordered" evidence="1">
    <location>
        <begin position="1"/>
        <end position="23"/>
    </location>
</feature>
<comment type="caution">
    <text evidence="3">The sequence shown here is derived from an EMBL/GenBank/DDBJ whole genome shotgun (WGS) entry which is preliminary data.</text>
</comment>
<feature type="compositionally biased region" description="Basic and acidic residues" evidence="1">
    <location>
        <begin position="91"/>
        <end position="102"/>
    </location>
</feature>
<keyword evidence="2" id="KW-0472">Membrane</keyword>
<sequence length="154" mass="17139">MPSLRSINKREETSKPDTGKYGLRPFMGAPGYAGVVCCPTYTVIGIVWGIVHQIKKQKHKKEDERAATEANSTVGYSDGGDDVRPRKKQRRERDRTKQRNRGDISPPRVTHGFKGDPKNTRVCSTECPGYGKDYCVAHHESEPDRPASPGMLAV</sequence>